<dbReference type="SMART" id="SM00408">
    <property type="entry name" value="IGc2"/>
    <property type="match status" value="3"/>
</dbReference>
<dbReference type="GO" id="GO:0005769">
    <property type="term" value="C:early endosome"/>
    <property type="evidence" value="ECO:0007669"/>
    <property type="project" value="TreeGrafter"/>
</dbReference>
<sequence length="543" mass="60783">MCQLKQLLLFALFLRAMAEYDDQNDGPKVFTEGTNTTVRKGYPLRLHCGIDFDKEAFLVMWMNGSEFITAGETVMKYVDKINIHMSGIDLEIISAQPEDTGVYTCSVSSTTRESQTHIVNVIYLQNMELQPKKASIDVKVGTIVDLKCTADGNPKPVAEWFHNGKRIEKAKFVDSTGEMTVDHMKPHDAGTYECRMDNQSGERLNKSIRVNVIASAQVMKKPENGKISVMSGDNVKLNCQVDGQGQMKIHWYFKGEQLSGKSGEEFQLENAKYSDAGTYKCKVMTEVFRNMEANFSVEVLHVPHIKCNNLHIHTGEGRSINVICFVTADPEPMDPFLLVFILAETGSDRAAKDGITRVHCFQLETVTWQRDGHTLLPSHKISLLRDASTKKYELKIRKIRSIDFGHYIIVARNDIGMATERITLTGLPTAVTVKLEGEPEVNTKIKFSTKSFSQIFHFELNYRQVKALHHQVRVPVPVQVEVKRLECIMLCTIFRGAYSASKSQNAAAVESAPTLAPGSALPTYKAASLVSILTIVILVIFFC</sequence>
<keyword evidence="1" id="KW-1015">Disulfide bond</keyword>
<keyword evidence="3" id="KW-1133">Transmembrane helix</keyword>
<reference evidence="6" key="2">
    <citation type="submission" date="2015-02" db="UniProtKB">
        <authorList>
            <consortium name="EnsemblMetazoa"/>
        </authorList>
    </citation>
    <scope>IDENTIFICATION</scope>
</reference>
<dbReference type="Pfam" id="PF13927">
    <property type="entry name" value="Ig_3"/>
    <property type="match status" value="1"/>
</dbReference>
<dbReference type="GO" id="GO:0042609">
    <property type="term" value="F:CD4 receptor binding"/>
    <property type="evidence" value="ECO:0007669"/>
    <property type="project" value="TreeGrafter"/>
</dbReference>
<dbReference type="GO" id="GO:0050859">
    <property type="term" value="P:negative regulation of B cell receptor signaling pathway"/>
    <property type="evidence" value="ECO:0007669"/>
    <property type="project" value="TreeGrafter"/>
</dbReference>
<reference evidence="7" key="1">
    <citation type="submission" date="2011-05" db="EMBL/GenBank/DDBJ databases">
        <authorList>
            <person name="Richards S.R."/>
            <person name="Qu J."/>
            <person name="Jiang H."/>
            <person name="Jhangiani S.N."/>
            <person name="Agravi P."/>
            <person name="Goodspeed R."/>
            <person name="Gross S."/>
            <person name="Mandapat C."/>
            <person name="Jackson L."/>
            <person name="Mathew T."/>
            <person name="Pu L."/>
            <person name="Thornton R."/>
            <person name="Saada N."/>
            <person name="Wilczek-Boney K.B."/>
            <person name="Lee S."/>
            <person name="Kovar C."/>
            <person name="Wu Y."/>
            <person name="Scherer S.E."/>
            <person name="Worley K.C."/>
            <person name="Muzny D.M."/>
            <person name="Gibbs R."/>
        </authorList>
    </citation>
    <scope>NUCLEOTIDE SEQUENCE</scope>
    <source>
        <strain evidence="7">Brora</strain>
    </source>
</reference>
<dbReference type="HOGENOM" id="CLU_501875_0_0_1"/>
<dbReference type="EnsemblMetazoa" id="SMAR000212-RA">
    <property type="protein sequence ID" value="SMAR000212-PA"/>
    <property type="gene ID" value="SMAR000212"/>
</dbReference>
<dbReference type="GO" id="GO:0033691">
    <property type="term" value="F:sialic acid binding"/>
    <property type="evidence" value="ECO:0007669"/>
    <property type="project" value="TreeGrafter"/>
</dbReference>
<organism evidence="6 7">
    <name type="scientific">Strigamia maritima</name>
    <name type="common">European centipede</name>
    <name type="synonym">Geophilus maritimus</name>
    <dbReference type="NCBI Taxonomy" id="126957"/>
    <lineage>
        <taxon>Eukaryota</taxon>
        <taxon>Metazoa</taxon>
        <taxon>Ecdysozoa</taxon>
        <taxon>Arthropoda</taxon>
        <taxon>Myriapoda</taxon>
        <taxon>Chilopoda</taxon>
        <taxon>Pleurostigmophora</taxon>
        <taxon>Geophilomorpha</taxon>
        <taxon>Linotaeniidae</taxon>
        <taxon>Strigamia</taxon>
    </lineage>
</organism>
<accession>T1IHA2</accession>
<dbReference type="PANTHER" id="PTHR46958">
    <property type="entry name" value="B-CELL RECEPTOR CD22"/>
    <property type="match status" value="1"/>
</dbReference>
<evidence type="ECO:0000313" key="6">
    <source>
        <dbReference type="EnsemblMetazoa" id="SMAR000212-PA"/>
    </source>
</evidence>
<dbReference type="CDD" id="cd00096">
    <property type="entry name" value="Ig"/>
    <property type="match status" value="1"/>
</dbReference>
<dbReference type="PROSITE" id="PS50835">
    <property type="entry name" value="IG_LIKE"/>
    <property type="match status" value="3"/>
</dbReference>
<dbReference type="SUPFAM" id="SSF48726">
    <property type="entry name" value="Immunoglobulin"/>
    <property type="match status" value="3"/>
</dbReference>
<dbReference type="InterPro" id="IPR007110">
    <property type="entry name" value="Ig-like_dom"/>
</dbReference>
<dbReference type="GO" id="GO:0055037">
    <property type="term" value="C:recycling endosome"/>
    <property type="evidence" value="ECO:0007669"/>
    <property type="project" value="TreeGrafter"/>
</dbReference>
<evidence type="ECO:0000259" key="5">
    <source>
        <dbReference type="PROSITE" id="PS50835"/>
    </source>
</evidence>
<keyword evidence="3" id="KW-0812">Transmembrane</keyword>
<dbReference type="STRING" id="126957.T1IHA2"/>
<evidence type="ECO:0000256" key="3">
    <source>
        <dbReference type="SAM" id="Phobius"/>
    </source>
</evidence>
<dbReference type="InterPro" id="IPR013783">
    <property type="entry name" value="Ig-like_fold"/>
</dbReference>
<feature type="domain" description="Ig-like" evidence="5">
    <location>
        <begin position="27"/>
        <end position="119"/>
    </location>
</feature>
<dbReference type="Proteomes" id="UP000014500">
    <property type="component" value="Unassembled WGS sequence"/>
</dbReference>
<dbReference type="InterPro" id="IPR013098">
    <property type="entry name" value="Ig_I-set"/>
</dbReference>
<dbReference type="InterPro" id="IPR003599">
    <property type="entry name" value="Ig_sub"/>
</dbReference>
<dbReference type="eggNOG" id="KOG4475">
    <property type="taxonomic scope" value="Eukaryota"/>
</dbReference>
<proteinExistence type="predicted"/>
<feature type="signal peptide" evidence="4">
    <location>
        <begin position="1"/>
        <end position="18"/>
    </location>
</feature>
<dbReference type="SMART" id="SM00409">
    <property type="entry name" value="IG"/>
    <property type="match status" value="4"/>
</dbReference>
<dbReference type="AlphaFoldDB" id="T1IHA2"/>
<evidence type="ECO:0000256" key="1">
    <source>
        <dbReference type="ARBA" id="ARBA00023157"/>
    </source>
</evidence>
<dbReference type="InterPro" id="IPR036179">
    <property type="entry name" value="Ig-like_dom_sf"/>
</dbReference>
<keyword evidence="7" id="KW-1185">Reference proteome</keyword>
<keyword evidence="4" id="KW-0732">Signal</keyword>
<keyword evidence="2" id="KW-0393">Immunoglobulin domain</keyword>
<feature type="domain" description="Ig-like" evidence="5">
    <location>
        <begin position="222"/>
        <end position="296"/>
    </location>
</feature>
<dbReference type="PANTHER" id="PTHR46958:SF1">
    <property type="entry name" value="B-CELL RECEPTOR CD22"/>
    <property type="match status" value="1"/>
</dbReference>
<dbReference type="GO" id="GO:0019903">
    <property type="term" value="F:protein phosphatase binding"/>
    <property type="evidence" value="ECO:0007669"/>
    <property type="project" value="TreeGrafter"/>
</dbReference>
<dbReference type="FunFam" id="2.60.40.10:FF:000032">
    <property type="entry name" value="palladin isoform X1"/>
    <property type="match status" value="1"/>
</dbReference>
<name>T1IHA2_STRMM</name>
<evidence type="ECO:0000313" key="7">
    <source>
        <dbReference type="Proteomes" id="UP000014500"/>
    </source>
</evidence>
<feature type="domain" description="Ig-like" evidence="5">
    <location>
        <begin position="131"/>
        <end position="211"/>
    </location>
</feature>
<evidence type="ECO:0000256" key="4">
    <source>
        <dbReference type="SAM" id="SignalP"/>
    </source>
</evidence>
<feature type="chain" id="PRO_5004579163" description="Ig-like domain-containing protein" evidence="4">
    <location>
        <begin position="19"/>
        <end position="543"/>
    </location>
</feature>
<protein>
    <recommendedName>
        <fullName evidence="5">Ig-like domain-containing protein</fullName>
    </recommendedName>
</protein>
<dbReference type="GO" id="GO:0070062">
    <property type="term" value="C:extracellular exosome"/>
    <property type="evidence" value="ECO:0007669"/>
    <property type="project" value="TreeGrafter"/>
</dbReference>
<feature type="transmembrane region" description="Helical" evidence="3">
    <location>
        <begin position="524"/>
        <end position="542"/>
    </location>
</feature>
<dbReference type="EMBL" id="JH429822">
    <property type="status" value="NOT_ANNOTATED_CDS"/>
    <property type="molecule type" value="Genomic_DNA"/>
</dbReference>
<dbReference type="Pfam" id="PF07679">
    <property type="entry name" value="I-set"/>
    <property type="match status" value="3"/>
</dbReference>
<dbReference type="InterPro" id="IPR003598">
    <property type="entry name" value="Ig_sub2"/>
</dbReference>
<dbReference type="GO" id="GO:0009897">
    <property type="term" value="C:external side of plasma membrane"/>
    <property type="evidence" value="ECO:0007669"/>
    <property type="project" value="TreeGrafter"/>
</dbReference>
<evidence type="ECO:0000256" key="2">
    <source>
        <dbReference type="ARBA" id="ARBA00023319"/>
    </source>
</evidence>
<dbReference type="PhylomeDB" id="T1IHA2"/>
<dbReference type="Gene3D" id="2.60.40.10">
    <property type="entry name" value="Immunoglobulins"/>
    <property type="match status" value="4"/>
</dbReference>
<keyword evidence="3" id="KW-0472">Membrane</keyword>